<evidence type="ECO:0000313" key="1">
    <source>
        <dbReference type="EMBL" id="DAE02309.1"/>
    </source>
</evidence>
<dbReference type="EMBL" id="BK015344">
    <property type="protein sequence ID" value="DAE02309.1"/>
    <property type="molecule type" value="Genomic_DNA"/>
</dbReference>
<proteinExistence type="predicted"/>
<protein>
    <submittedName>
        <fullName evidence="1">Uncharacterized protein</fullName>
    </submittedName>
</protein>
<sequence length="262" mass="29460">MAALPIRIDLSDVVQEFTLNQDESNLLATAIIDSVVQEYSMKWQDLVNKELKSSRPEYLKAMYIERPSATEAVFGLSARESKLALMIEEGAGPFDEKPGFQKSSKAKQKKNGLGWFLTVPFRHATPQAIAEAGIFSSIMPQDVYQLAKNSPMPLKRSQLPESQQIPGVRKEINIPGLKVPEYIHKAAKYEGLVRVEASSSENENRGQYMTFRRVSDKSDPNSWFNGGIIAKRLMDRALEIAQIDRVADMAIDETLERILNNK</sequence>
<name>A0A8S5P6R7_9CAUD</name>
<accession>A0A8S5P6R7</accession>
<organism evidence="1">
    <name type="scientific">Herelleviridae sp. cttEB8</name>
    <dbReference type="NCBI Taxonomy" id="2825832"/>
    <lineage>
        <taxon>Viruses</taxon>
        <taxon>Duplodnaviria</taxon>
        <taxon>Heunggongvirae</taxon>
        <taxon>Uroviricota</taxon>
        <taxon>Caudoviricetes</taxon>
        <taxon>Herelleviridae</taxon>
    </lineage>
</organism>
<reference evidence="1" key="1">
    <citation type="journal article" date="2021" name="Proc. Natl. Acad. Sci. U.S.A.">
        <title>A Catalog of Tens of Thousands of Viruses from Human Metagenomes Reveals Hidden Associations with Chronic Diseases.</title>
        <authorList>
            <person name="Tisza M.J."/>
            <person name="Buck C.B."/>
        </authorList>
    </citation>
    <scope>NUCLEOTIDE SEQUENCE</scope>
    <source>
        <strain evidence="1">CttEB8</strain>
    </source>
</reference>